<keyword evidence="1" id="KW-0812">Transmembrane</keyword>
<evidence type="ECO:0000313" key="2">
    <source>
        <dbReference type="EMBL" id="BCK01395.1"/>
    </source>
</evidence>
<feature type="transmembrane region" description="Helical" evidence="1">
    <location>
        <begin position="60"/>
        <end position="79"/>
    </location>
</feature>
<evidence type="ECO:0000256" key="1">
    <source>
        <dbReference type="SAM" id="Phobius"/>
    </source>
</evidence>
<dbReference type="RefSeq" id="WP_185256962.1">
    <property type="nucleotide sequence ID" value="NZ_AP023368.1"/>
</dbReference>
<dbReference type="AlphaFoldDB" id="A0A7M3S9X7"/>
<gene>
    <name evidence="2" type="ORF">bsdcttw_44350</name>
</gene>
<dbReference type="Proteomes" id="UP000515703">
    <property type="component" value="Chromosome"/>
</dbReference>
<evidence type="ECO:0000313" key="3">
    <source>
        <dbReference type="Proteomes" id="UP000515703"/>
    </source>
</evidence>
<organism evidence="2 3">
    <name type="scientific">Anaerocolumna chitinilytica</name>
    <dbReference type="NCBI Taxonomy" id="1727145"/>
    <lineage>
        <taxon>Bacteria</taxon>
        <taxon>Bacillati</taxon>
        <taxon>Bacillota</taxon>
        <taxon>Clostridia</taxon>
        <taxon>Lachnospirales</taxon>
        <taxon>Lachnospiraceae</taxon>
        <taxon>Anaerocolumna</taxon>
    </lineage>
</organism>
<evidence type="ECO:0008006" key="4">
    <source>
        <dbReference type="Google" id="ProtNLM"/>
    </source>
</evidence>
<keyword evidence="1" id="KW-1133">Transmembrane helix</keyword>
<sequence>MDISFLMQYVNLVTLGICLCLGYALKNAFKGFNNQYIPITMLAVGTLINVLTNIPNINAAVVLGGMISGLASTGLYEAMRNLIEKDGKKED</sequence>
<feature type="transmembrane region" description="Helical" evidence="1">
    <location>
        <begin position="6"/>
        <end position="24"/>
    </location>
</feature>
<reference evidence="2 3" key="1">
    <citation type="submission" date="2020-08" db="EMBL/GenBank/DDBJ databases">
        <title>Draft genome sequencing of an Anaerocolumna strain isolated from anoxic soil subjected to BSD treatment.</title>
        <authorList>
            <person name="Uek A."/>
            <person name="Tonouchi A."/>
        </authorList>
    </citation>
    <scope>NUCLEOTIDE SEQUENCE [LARGE SCALE GENOMIC DNA]</scope>
    <source>
        <strain evidence="2 3">CTTW</strain>
    </source>
</reference>
<dbReference type="EMBL" id="AP023368">
    <property type="protein sequence ID" value="BCK01395.1"/>
    <property type="molecule type" value="Genomic_DNA"/>
</dbReference>
<keyword evidence="3" id="KW-1185">Reference proteome</keyword>
<name>A0A7M3S9X7_9FIRM</name>
<proteinExistence type="predicted"/>
<reference evidence="2 3" key="2">
    <citation type="submission" date="2020-08" db="EMBL/GenBank/DDBJ databases">
        <authorList>
            <person name="Ueki A."/>
            <person name="Tonouchi A."/>
        </authorList>
    </citation>
    <scope>NUCLEOTIDE SEQUENCE [LARGE SCALE GENOMIC DNA]</scope>
    <source>
        <strain evidence="2 3">CTTW</strain>
    </source>
</reference>
<accession>A0A7M3S9X7</accession>
<keyword evidence="1" id="KW-0472">Membrane</keyword>
<protein>
    <recommendedName>
        <fullName evidence="4">Holin</fullName>
    </recommendedName>
</protein>
<feature type="transmembrane region" description="Helical" evidence="1">
    <location>
        <begin position="36"/>
        <end position="54"/>
    </location>
</feature>
<dbReference type="KEGG" id="acht:bsdcttw_44350"/>